<keyword evidence="3" id="KW-1185">Reference proteome</keyword>
<dbReference type="GeneID" id="28829687"/>
<evidence type="ECO:0000313" key="2">
    <source>
        <dbReference type="EMBL" id="KUJ15852.1"/>
    </source>
</evidence>
<evidence type="ECO:0000256" key="1">
    <source>
        <dbReference type="SAM" id="MobiDB-lite"/>
    </source>
</evidence>
<name>A0A194X7R3_MOLSC</name>
<accession>A0A194X7R3</accession>
<protein>
    <submittedName>
        <fullName evidence="2">Uncharacterized protein</fullName>
    </submittedName>
</protein>
<gene>
    <name evidence="2" type="ORF">LY89DRAFT_734998</name>
</gene>
<feature type="region of interest" description="Disordered" evidence="1">
    <location>
        <begin position="1"/>
        <end position="30"/>
    </location>
</feature>
<evidence type="ECO:0000313" key="3">
    <source>
        <dbReference type="Proteomes" id="UP000070700"/>
    </source>
</evidence>
<dbReference type="Proteomes" id="UP000070700">
    <property type="component" value="Unassembled WGS sequence"/>
</dbReference>
<feature type="compositionally biased region" description="Polar residues" evidence="1">
    <location>
        <begin position="13"/>
        <end position="30"/>
    </location>
</feature>
<dbReference type="AlphaFoldDB" id="A0A194X7R3"/>
<dbReference type="KEGG" id="psco:LY89DRAFT_734998"/>
<sequence length="168" mass="18775">MSPTPRTSRKSQRTSPYPTKTSHSPAMNSKATLPKPFISSEAFLSNLIFSIVIQDDEDIFELVFDRSFSHDLNETANGTHLTFNGMKEFTSNLRSDISDRRLVSESFVVMVGDPEGLTGTVAHSFQFTGTQAAENMKSSVVAVVNVSLDEEQQRKIKMESFVFRTDKL</sequence>
<dbReference type="OrthoDB" id="2985845at2759"/>
<dbReference type="InParanoid" id="A0A194X7R3"/>
<reference evidence="2 3" key="1">
    <citation type="submission" date="2015-10" db="EMBL/GenBank/DDBJ databases">
        <title>Full genome of DAOMC 229536 Phialocephala scopiformis, a fungal endophyte of spruce producing the potent anti-insectan compound rugulosin.</title>
        <authorList>
            <consortium name="DOE Joint Genome Institute"/>
            <person name="Walker A.K."/>
            <person name="Frasz S.L."/>
            <person name="Seifert K.A."/>
            <person name="Miller J.D."/>
            <person name="Mondo S.J."/>
            <person name="Labutti K."/>
            <person name="Lipzen A."/>
            <person name="Dockter R."/>
            <person name="Kennedy M."/>
            <person name="Grigoriev I.V."/>
            <person name="Spatafora J.W."/>
        </authorList>
    </citation>
    <scope>NUCLEOTIDE SEQUENCE [LARGE SCALE GENOMIC DNA]</scope>
    <source>
        <strain evidence="2 3">CBS 120377</strain>
    </source>
</reference>
<dbReference type="RefSeq" id="XP_018070207.1">
    <property type="nucleotide sequence ID" value="XM_018219961.1"/>
</dbReference>
<dbReference type="EMBL" id="KQ947417">
    <property type="protein sequence ID" value="KUJ15852.1"/>
    <property type="molecule type" value="Genomic_DNA"/>
</dbReference>
<organism evidence="2 3">
    <name type="scientific">Mollisia scopiformis</name>
    <name type="common">Conifer needle endophyte fungus</name>
    <name type="synonym">Phialocephala scopiformis</name>
    <dbReference type="NCBI Taxonomy" id="149040"/>
    <lineage>
        <taxon>Eukaryota</taxon>
        <taxon>Fungi</taxon>
        <taxon>Dikarya</taxon>
        <taxon>Ascomycota</taxon>
        <taxon>Pezizomycotina</taxon>
        <taxon>Leotiomycetes</taxon>
        <taxon>Helotiales</taxon>
        <taxon>Mollisiaceae</taxon>
        <taxon>Mollisia</taxon>
    </lineage>
</organism>
<proteinExistence type="predicted"/>